<name>A0ABT0NJ69_9FIRM</name>
<accession>A0ABT0NJ69</accession>
<keyword evidence="2" id="KW-1185">Reference proteome</keyword>
<reference evidence="1 2" key="1">
    <citation type="submission" date="2019-03" db="EMBL/GenBank/DDBJ databases">
        <authorList>
            <person name="Molinero N."/>
            <person name="Sanchez B."/>
            <person name="Walker A."/>
            <person name="Duncan S."/>
            <person name="Delgado S."/>
            <person name="Margolles A."/>
        </authorList>
    </citation>
    <scope>NUCLEOTIDE SEQUENCE [LARGE SCALE GENOMIC DNA]</scope>
    <source>
        <strain evidence="1 2">IPLA60002</strain>
    </source>
</reference>
<dbReference type="SUPFAM" id="SSF88659">
    <property type="entry name" value="Sigma3 and sigma4 domains of RNA polymerase sigma factors"/>
    <property type="match status" value="1"/>
</dbReference>
<dbReference type="RefSeq" id="WP_249377188.1">
    <property type="nucleotide sequence ID" value="NZ_SNUZ01000013.1"/>
</dbReference>
<dbReference type="Proteomes" id="UP001056693">
    <property type="component" value="Unassembled WGS sequence"/>
</dbReference>
<gene>
    <name evidence="1" type="ORF">E2N93_09895</name>
</gene>
<organism evidence="1 2">
    <name type="scientific">Ruminococcus bromii</name>
    <dbReference type="NCBI Taxonomy" id="40518"/>
    <lineage>
        <taxon>Bacteria</taxon>
        <taxon>Bacillati</taxon>
        <taxon>Bacillota</taxon>
        <taxon>Clostridia</taxon>
        <taxon>Eubacteriales</taxon>
        <taxon>Oscillospiraceae</taxon>
        <taxon>Ruminococcus</taxon>
    </lineage>
</organism>
<dbReference type="InterPro" id="IPR013324">
    <property type="entry name" value="RNA_pol_sigma_r3/r4-like"/>
</dbReference>
<evidence type="ECO:0000313" key="1">
    <source>
        <dbReference type="EMBL" id="MCL3788306.1"/>
    </source>
</evidence>
<evidence type="ECO:0000313" key="2">
    <source>
        <dbReference type="Proteomes" id="UP001056693"/>
    </source>
</evidence>
<comment type="caution">
    <text evidence="1">The sequence shown here is derived from an EMBL/GenBank/DDBJ whole genome shotgun (WGS) entry which is preliminary data.</text>
</comment>
<dbReference type="EMBL" id="SNUZ01000013">
    <property type="protein sequence ID" value="MCL3788306.1"/>
    <property type="molecule type" value="Genomic_DNA"/>
</dbReference>
<sequence>MKNNTKEYQPFIYDRSTKTKIPVSKEVRDAYYGEAARIRMKAQAHGQCVCPQSKVWVCDGDCLVCEYRRSGDMASLDIPVGEDGEDTMLDMIQDETPSIEGVVADRDLLDRLFARLRELDPDADAIIAMWQADWNVSDRAIAEALCRPQRTFADQMKKYRTELRRIRGF</sequence>
<proteinExistence type="predicted"/>
<protein>
    <submittedName>
        <fullName evidence="1">Sigma-70 family RNA polymerase sigma factor</fullName>
    </submittedName>
</protein>